<comment type="function">
    <text evidence="1">Neddylation of cullins play an essential role in the regulation of SCF-type complexes activity.</text>
</comment>
<feature type="compositionally biased region" description="Low complexity" evidence="2">
    <location>
        <begin position="52"/>
        <end position="72"/>
    </location>
</feature>
<comment type="caution">
    <text evidence="4">The sequence shown here is derived from an EMBL/GenBank/DDBJ whole genome shotgun (WGS) entry which is preliminary data.</text>
</comment>
<dbReference type="Proteomes" id="UP001476247">
    <property type="component" value="Unassembled WGS sequence"/>
</dbReference>
<feature type="domain" description="DCUN1" evidence="3">
    <location>
        <begin position="86"/>
        <end position="277"/>
    </location>
</feature>
<keyword evidence="5" id="KW-1185">Reference proteome</keyword>
<dbReference type="Gene3D" id="1.10.238.10">
    <property type="entry name" value="EF-hand"/>
    <property type="match status" value="1"/>
</dbReference>
<evidence type="ECO:0000313" key="5">
    <source>
        <dbReference type="Proteomes" id="UP001476247"/>
    </source>
</evidence>
<reference evidence="4 5" key="1">
    <citation type="submission" date="2024-04" db="EMBL/GenBank/DDBJ databases">
        <title>genome sequences of Mucor flavus KT1a and Helicostylum pulchrum KT1b strains isolation_sourced from the surface of a dry-aged beef.</title>
        <authorList>
            <person name="Toyotome T."/>
            <person name="Hosono M."/>
            <person name="Torimaru M."/>
            <person name="Fukuda K."/>
            <person name="Mikami N."/>
        </authorList>
    </citation>
    <scope>NUCLEOTIDE SEQUENCE [LARGE SCALE GENOMIC DNA]</scope>
    <source>
        <strain evidence="4 5">KT1b</strain>
    </source>
</reference>
<protein>
    <recommendedName>
        <fullName evidence="1">Defective in cullin neddylation protein</fullName>
    </recommendedName>
</protein>
<proteinExistence type="predicted"/>
<sequence length="279" mass="33015">MSFKRKLAFDTTSSTLDYYTMGSKQSSQANQPTLTKRKRSNTQPSQDIKPVQEPTRTNPTPTQPQQPQQHQQQFVQNINVVKSPKFDTQQCAQLFQHYADPDSPNTITLDGTRQFFEDLGLSIEDVLIFAIAWKMHTSTMGKHFTRYITKEEWMNGMEKLCTDSMDKLRAKRPEFEHVFYDASEFKEMYKYTFTYAKNRDQKCMEIETAVVLWTMLLSDKFPIVHDFVRFLQEKKPVRVINRDQWQSFLDFVSIDIADYDESSAWPVLFDEFVEWKREQ</sequence>
<dbReference type="PANTHER" id="PTHR12281">
    <property type="entry name" value="RP42 RELATED"/>
    <property type="match status" value="1"/>
</dbReference>
<feature type="region of interest" description="Disordered" evidence="2">
    <location>
        <begin position="1"/>
        <end position="72"/>
    </location>
</feature>
<dbReference type="InterPro" id="IPR005176">
    <property type="entry name" value="PONY_dom"/>
</dbReference>
<dbReference type="InterPro" id="IPR042460">
    <property type="entry name" value="DCN1-like_PONY"/>
</dbReference>
<accession>A0ABP9YFR8</accession>
<name>A0ABP9YFR8_9FUNG</name>
<evidence type="ECO:0000256" key="2">
    <source>
        <dbReference type="SAM" id="MobiDB-lite"/>
    </source>
</evidence>
<evidence type="ECO:0000313" key="4">
    <source>
        <dbReference type="EMBL" id="GAA5805117.1"/>
    </source>
</evidence>
<dbReference type="SUPFAM" id="SSF47473">
    <property type="entry name" value="EF-hand"/>
    <property type="match status" value="1"/>
</dbReference>
<evidence type="ECO:0000256" key="1">
    <source>
        <dbReference type="RuleBase" id="RU410713"/>
    </source>
</evidence>
<dbReference type="EMBL" id="BAABUJ010000042">
    <property type="protein sequence ID" value="GAA5805117.1"/>
    <property type="molecule type" value="Genomic_DNA"/>
</dbReference>
<feature type="compositionally biased region" description="Polar residues" evidence="2">
    <location>
        <begin position="10"/>
        <end position="34"/>
    </location>
</feature>
<dbReference type="PROSITE" id="PS51229">
    <property type="entry name" value="DCUN1"/>
    <property type="match status" value="1"/>
</dbReference>
<dbReference type="Gene3D" id="1.10.238.200">
    <property type="entry name" value="Cullin, PONY binding domain"/>
    <property type="match status" value="1"/>
</dbReference>
<evidence type="ECO:0000259" key="3">
    <source>
        <dbReference type="PROSITE" id="PS51229"/>
    </source>
</evidence>
<dbReference type="InterPro" id="IPR014764">
    <property type="entry name" value="DCN-prot"/>
</dbReference>
<dbReference type="Pfam" id="PF03556">
    <property type="entry name" value="Cullin_binding"/>
    <property type="match status" value="1"/>
</dbReference>
<gene>
    <name evidence="4" type="ORF">HPULCUR_010630</name>
</gene>
<dbReference type="InterPro" id="IPR011992">
    <property type="entry name" value="EF-hand-dom_pair"/>
</dbReference>
<organism evidence="4 5">
    <name type="scientific">Helicostylum pulchrum</name>
    <dbReference type="NCBI Taxonomy" id="562976"/>
    <lineage>
        <taxon>Eukaryota</taxon>
        <taxon>Fungi</taxon>
        <taxon>Fungi incertae sedis</taxon>
        <taxon>Mucoromycota</taxon>
        <taxon>Mucoromycotina</taxon>
        <taxon>Mucoromycetes</taxon>
        <taxon>Mucorales</taxon>
        <taxon>Mucorineae</taxon>
        <taxon>Mucoraceae</taxon>
        <taxon>Helicostylum</taxon>
    </lineage>
</organism>